<keyword evidence="1" id="KW-0472">Membrane</keyword>
<accession>A0AAE8ZU84</accession>
<gene>
    <name evidence="2" type="ORF">L3Y34_011943</name>
</gene>
<feature type="transmembrane region" description="Helical" evidence="1">
    <location>
        <begin position="110"/>
        <end position="132"/>
    </location>
</feature>
<evidence type="ECO:0000313" key="3">
    <source>
        <dbReference type="Proteomes" id="UP000827892"/>
    </source>
</evidence>
<feature type="transmembrane region" description="Helical" evidence="1">
    <location>
        <begin position="74"/>
        <end position="90"/>
    </location>
</feature>
<dbReference type="AlphaFoldDB" id="A0AAE8ZU84"/>
<feature type="transmembrane region" description="Helical" evidence="1">
    <location>
        <begin position="152"/>
        <end position="174"/>
    </location>
</feature>
<keyword evidence="1" id="KW-1133">Transmembrane helix</keyword>
<keyword evidence="1" id="KW-0812">Transmembrane</keyword>
<dbReference type="EMBL" id="CP090896">
    <property type="protein sequence ID" value="ULT82325.1"/>
    <property type="molecule type" value="Genomic_DNA"/>
</dbReference>
<protein>
    <submittedName>
        <fullName evidence="2">Uncharacterized protein</fullName>
    </submittedName>
</protein>
<sequence length="259" mass="29584">MASMYGKDKAYIENEQRFRASRDYLSSPMYQQTVYKPAPILTTSIQRPPIQGAEVMETEPVECTPNMWGHPMGLLRWFQLVMFFVLQWLVQITCGGDACTMIMNVFGYTAMGQLFVLVIFLGLSIFCALILLGFALNAHRWIPHVIIPMEKVYAILGIVFMFIAGILGTWMAILTNDREVNYQGRGRGHIRGQWIAAAVLEFLMVIVYVFDFILQRRENYPFTGKEYKTVPLQQTGPGSMHSTTTNTKRSMDFIFSESV</sequence>
<name>A0AAE8ZU84_CAEBR</name>
<dbReference type="Proteomes" id="UP000827892">
    <property type="component" value="Chromosome X"/>
</dbReference>
<dbReference type="PANTHER" id="PTHR22776">
    <property type="entry name" value="MARVEL-CONTAINING POTENTIAL LIPID RAFT-ASSOCIATED PROTEIN"/>
    <property type="match status" value="1"/>
</dbReference>
<dbReference type="OMA" id="TCGGDAC"/>
<proteinExistence type="predicted"/>
<dbReference type="PANTHER" id="PTHR22776:SF50">
    <property type="entry name" value="MARVEL DOMAIN-CONTAINING PROTEIN"/>
    <property type="match status" value="1"/>
</dbReference>
<evidence type="ECO:0000256" key="1">
    <source>
        <dbReference type="SAM" id="Phobius"/>
    </source>
</evidence>
<dbReference type="InterPro" id="IPR050578">
    <property type="entry name" value="MARVEL-CKLF_proteins"/>
</dbReference>
<feature type="transmembrane region" description="Helical" evidence="1">
    <location>
        <begin position="194"/>
        <end position="214"/>
    </location>
</feature>
<evidence type="ECO:0000313" key="2">
    <source>
        <dbReference type="EMBL" id="ULT82325.1"/>
    </source>
</evidence>
<reference evidence="2 3" key="1">
    <citation type="submission" date="2022-05" db="EMBL/GenBank/DDBJ databases">
        <title>Chromosome-level reference genomes for two strains of Caenorhabditis briggsae: an improved platform for comparative genomics.</title>
        <authorList>
            <person name="Stevens L."/>
            <person name="Andersen E.C."/>
        </authorList>
    </citation>
    <scope>NUCLEOTIDE SEQUENCE [LARGE SCALE GENOMIC DNA]</scope>
    <source>
        <strain evidence="2">QX1410_ONT</strain>
        <tissue evidence="2">Whole-organism</tissue>
    </source>
</reference>
<organism evidence="2 3">
    <name type="scientific">Caenorhabditis briggsae</name>
    <dbReference type="NCBI Taxonomy" id="6238"/>
    <lineage>
        <taxon>Eukaryota</taxon>
        <taxon>Metazoa</taxon>
        <taxon>Ecdysozoa</taxon>
        <taxon>Nematoda</taxon>
        <taxon>Chromadorea</taxon>
        <taxon>Rhabditida</taxon>
        <taxon>Rhabditina</taxon>
        <taxon>Rhabditomorpha</taxon>
        <taxon>Rhabditoidea</taxon>
        <taxon>Rhabditidae</taxon>
        <taxon>Peloderinae</taxon>
        <taxon>Caenorhabditis</taxon>
    </lineage>
</organism>
<dbReference type="KEGG" id="cbr:CBG_14610"/>